<comment type="pathway">
    <text evidence="1">Organosulfur degradation.</text>
</comment>
<dbReference type="SMART" id="SM00822">
    <property type="entry name" value="PKS_KR"/>
    <property type="match status" value="1"/>
</dbReference>
<dbReference type="SUPFAM" id="SSF51735">
    <property type="entry name" value="NAD(P)-binding Rossmann-fold domains"/>
    <property type="match status" value="1"/>
</dbReference>
<dbReference type="Pfam" id="PF00106">
    <property type="entry name" value="adh_short"/>
    <property type="match status" value="1"/>
</dbReference>
<organism evidence="9 10">
    <name type="scientific">Billgrantia gudaonensis</name>
    <dbReference type="NCBI Taxonomy" id="376427"/>
    <lineage>
        <taxon>Bacteria</taxon>
        <taxon>Pseudomonadati</taxon>
        <taxon>Pseudomonadota</taxon>
        <taxon>Gammaproteobacteria</taxon>
        <taxon>Oceanospirillales</taxon>
        <taxon>Halomonadaceae</taxon>
        <taxon>Billgrantia</taxon>
    </lineage>
</organism>
<dbReference type="CDD" id="cd05233">
    <property type="entry name" value="SDR_c"/>
    <property type="match status" value="1"/>
</dbReference>
<dbReference type="PROSITE" id="PS00061">
    <property type="entry name" value="ADH_SHORT"/>
    <property type="match status" value="1"/>
</dbReference>
<comment type="catalytic activity">
    <reaction evidence="4">
        <text>2-hydroxyethane-1-sulfonate + NADP(+) = sulfoacetaldehyde + NADPH + H(+)</text>
        <dbReference type="Rhea" id="RHEA:29591"/>
        <dbReference type="ChEBI" id="CHEBI:15378"/>
        <dbReference type="ChEBI" id="CHEBI:57783"/>
        <dbReference type="ChEBI" id="CHEBI:58246"/>
        <dbReference type="ChEBI" id="CHEBI:58349"/>
        <dbReference type="ChEBI" id="CHEBI:61904"/>
        <dbReference type="EC" id="1.1.1.313"/>
    </reaction>
</comment>
<evidence type="ECO:0000256" key="2">
    <source>
        <dbReference type="ARBA" id="ARBA00006484"/>
    </source>
</evidence>
<gene>
    <name evidence="9" type="ORF">SAMN04487954_12517</name>
</gene>
<dbReference type="STRING" id="376427.SAMN04487954_12517"/>
<evidence type="ECO:0000256" key="3">
    <source>
        <dbReference type="ARBA" id="ARBA00023002"/>
    </source>
</evidence>
<sequence>MQLRDLSDLTAVVTGASSGIGAAAARALVAEGMNVVLSARSVDKLEALAEELGERASVMAADVADRDQVARLFAFAGERHGGLDLLFNNAGVGYAAPFVESDPSDWQRTFEANVYGVFNCTHEAIPLLRGRSGAMISSVASVAGRRGVENLAVYSASKFAVVGFHDALRKELGNEGIRVSLIEPGAVYTNWGYGFAEGELKQRRDELHALSAEDIARLLVFGFAQPANVNLQEMWVMPTRQLQP</sequence>
<accession>A0A1G9E929</accession>
<dbReference type="AlphaFoldDB" id="A0A1G9E929"/>
<dbReference type="InterPro" id="IPR036291">
    <property type="entry name" value="NAD(P)-bd_dom_sf"/>
</dbReference>
<keyword evidence="3" id="KW-0560">Oxidoreductase</keyword>
<name>A0A1G9E929_9GAMM</name>
<dbReference type="Gene3D" id="3.40.50.720">
    <property type="entry name" value="NAD(P)-binding Rossmann-like Domain"/>
    <property type="match status" value="1"/>
</dbReference>
<evidence type="ECO:0000256" key="4">
    <source>
        <dbReference type="ARBA" id="ARBA00052263"/>
    </source>
</evidence>
<proteinExistence type="inferred from homology"/>
<evidence type="ECO:0000256" key="5">
    <source>
        <dbReference type="ARBA" id="ARBA00063095"/>
    </source>
</evidence>
<dbReference type="FunFam" id="3.40.50.720:FF:000047">
    <property type="entry name" value="NADP-dependent L-serine/L-allo-threonine dehydrogenase"/>
    <property type="match status" value="1"/>
</dbReference>
<dbReference type="EC" id="1.1.1.313" evidence="6"/>
<evidence type="ECO:0000256" key="6">
    <source>
        <dbReference type="ARBA" id="ARBA00066933"/>
    </source>
</evidence>
<dbReference type="InterPro" id="IPR002347">
    <property type="entry name" value="SDR_fam"/>
</dbReference>
<comment type="similarity">
    <text evidence="2 7">Belongs to the short-chain dehydrogenases/reductases (SDR) family.</text>
</comment>
<dbReference type="RefSeq" id="WP_089689122.1">
    <property type="nucleotide sequence ID" value="NZ_FNES01000025.1"/>
</dbReference>
<evidence type="ECO:0000256" key="1">
    <source>
        <dbReference type="ARBA" id="ARBA00005177"/>
    </source>
</evidence>
<feature type="domain" description="Ketoreductase" evidence="8">
    <location>
        <begin position="9"/>
        <end position="190"/>
    </location>
</feature>
<dbReference type="EMBL" id="FNES01000025">
    <property type="protein sequence ID" value="SDK72659.1"/>
    <property type="molecule type" value="Genomic_DNA"/>
</dbReference>
<reference evidence="9 10" key="1">
    <citation type="submission" date="2016-10" db="EMBL/GenBank/DDBJ databases">
        <authorList>
            <person name="de Groot N.N."/>
        </authorList>
    </citation>
    <scope>NUCLEOTIDE SEQUENCE [LARGE SCALE GENOMIC DNA]</scope>
    <source>
        <strain evidence="9 10">CGMCC 1.6133</strain>
    </source>
</reference>
<dbReference type="Proteomes" id="UP000198525">
    <property type="component" value="Unassembled WGS sequence"/>
</dbReference>
<comment type="subunit">
    <text evidence="5">Homodimer and heterotetramer.</text>
</comment>
<evidence type="ECO:0000259" key="8">
    <source>
        <dbReference type="SMART" id="SM00822"/>
    </source>
</evidence>
<evidence type="ECO:0000256" key="7">
    <source>
        <dbReference type="RuleBase" id="RU000363"/>
    </source>
</evidence>
<dbReference type="GO" id="GO:0016616">
    <property type="term" value="F:oxidoreductase activity, acting on the CH-OH group of donors, NAD or NADP as acceptor"/>
    <property type="evidence" value="ECO:0007669"/>
    <property type="project" value="UniProtKB-ARBA"/>
</dbReference>
<dbReference type="PRINTS" id="PR00080">
    <property type="entry name" value="SDRFAMILY"/>
</dbReference>
<dbReference type="PANTHER" id="PTHR43115">
    <property type="entry name" value="DEHYDROGENASE/REDUCTASE SDR FAMILY MEMBER 11"/>
    <property type="match status" value="1"/>
</dbReference>
<keyword evidence="10" id="KW-1185">Reference proteome</keyword>
<dbReference type="PANTHER" id="PTHR43115:SF4">
    <property type="entry name" value="DEHYDROGENASE_REDUCTASE SDR FAMILY MEMBER 11"/>
    <property type="match status" value="1"/>
</dbReference>
<evidence type="ECO:0000313" key="9">
    <source>
        <dbReference type="EMBL" id="SDK72659.1"/>
    </source>
</evidence>
<dbReference type="InterPro" id="IPR057326">
    <property type="entry name" value="KR_dom"/>
</dbReference>
<dbReference type="InterPro" id="IPR020904">
    <property type="entry name" value="Sc_DH/Rdtase_CS"/>
</dbReference>
<dbReference type="PRINTS" id="PR00081">
    <property type="entry name" value="GDHRDH"/>
</dbReference>
<evidence type="ECO:0000313" key="10">
    <source>
        <dbReference type="Proteomes" id="UP000198525"/>
    </source>
</evidence>
<protein>
    <recommendedName>
        <fullName evidence="6">sulfoacetaldehyde reductase (NADPH)</fullName>
        <ecNumber evidence="6">1.1.1.313</ecNumber>
    </recommendedName>
</protein>
<dbReference type="OrthoDB" id="9793325at2"/>